<proteinExistence type="predicted"/>
<sequence>MKFINCKLSCIAFAISSAISPTLSYADISVTGDVNPVSPTMPSWSIPGALIVGNTTDGTLTVANGGNLTSGNVGLGQWGYIGNAAGSIGQVDITDVGSQWTNNGVLFVGYRGDGTLRILDGGVVTNPVNATHIGFDVGATGYLEVSGTGSQLINGGELRIGGEDNSNGMMRIADGAVVTNQNDADIAYHPGSTGSVEVTGPGSIWNAGNRMFIGHEGDGSLKITHGGVVTTATMARIGAGTTSTGYVEVSGTGSRWELGGLLDVATNGPGTMIISDGGVVTSQYGQLNGSVGLVEVTGTGSRWDNIDSLNIGRYTGSDGTLNISNGGTVTNSVGYVGNMAGATGRVNISGTNSTWENSGLLMVGTSGEGSVIVSDGGSLSSAGSYVGFVSGSKGDVLVTGANSNWINAGDMRFGQYGGDTSLTINNGGTVQTNNLTLAIDATSTGVLNIGSAAGYAATSAGDINTPLITLGSGDSSIVFNHTDTHYQFNSAIDGSGKVAVYSGTTVLNGINSYSGTTTVNAGTLKAGAASSFSAASDYIVDTAGQLDLAGFSQTLNSLNNSGTVNFNGTPGAELTVSGDYIGNDGLLNFTSALNSDTSTTDKLIVNGNTSGTTRVGVTNLGGSGAAILNGIELIEVNGLSDGEFVQQGRIVAGAYDYSLARGVGTHTSNWYLTSAAIPVLPVDPADPVTPLPMVERPEASSYAANLAAANSMFVTSLNDRMGETQYTDALTGERKVTSLWLRNSGGHNRSRDTNGQLNTQANRYVLQLGGDVAQWSSNTTDRLHLGVMAGYGNSKSTTVSQVTGYNAKGSTEGYSAGVYGTWYANEADKSGLYVDSWAQYSWFNNTVNGQELANEEYKSKGVTASVESGYTFKLGEDATKNAHYFIQPKAQVTWMGVKADDHKEANGTNVSGEGDGNIQTRLGVKAFMSGYADQDKGKDRVFQPFVEANWVHNTKDFGTHMDNVTVKQDGAANIAELKVGVEGQMSKKVNLWGNVAQQVGNKGYSDTTVMLGVKYNF</sequence>
<dbReference type="PANTHER" id="PTHR12338">
    <property type="entry name" value="AUTOTRANSPORTER"/>
    <property type="match status" value="1"/>
</dbReference>
<comment type="caution">
    <text evidence="4">The sequence shown here is derived from an EMBL/GenBank/DDBJ whole genome shotgun (WGS) entry which is preliminary data.</text>
</comment>
<dbReference type="CDD" id="cd01344">
    <property type="entry name" value="PL2_Passenger_AT"/>
    <property type="match status" value="1"/>
</dbReference>
<accession>A0AA44I017</accession>
<name>A0AA44I017_YERMO</name>
<dbReference type="SUPFAM" id="SSF51126">
    <property type="entry name" value="Pectin lyase-like"/>
    <property type="match status" value="1"/>
</dbReference>
<dbReference type="Gene3D" id="2.40.128.130">
    <property type="entry name" value="Autotransporter beta-domain"/>
    <property type="match status" value="1"/>
</dbReference>
<dbReference type="AlphaFoldDB" id="A0AA44I017"/>
<dbReference type="InterPro" id="IPR043990">
    <property type="entry name" value="AC_1"/>
</dbReference>
<protein>
    <submittedName>
        <fullName evidence="4">Autotransporter outer membrane beta-barrel domain-containing protein</fullName>
    </submittedName>
</protein>
<evidence type="ECO:0000256" key="1">
    <source>
        <dbReference type="ARBA" id="ARBA00022729"/>
    </source>
</evidence>
<dbReference type="InterPro" id="IPR006315">
    <property type="entry name" value="OM_autotransptr_brl_dom"/>
</dbReference>
<feature type="signal peptide" evidence="2">
    <location>
        <begin position="1"/>
        <end position="26"/>
    </location>
</feature>
<feature type="domain" description="Autotransporter" evidence="3">
    <location>
        <begin position="732"/>
        <end position="1017"/>
    </location>
</feature>
<dbReference type="Pfam" id="PF18883">
    <property type="entry name" value="AC_1"/>
    <property type="match status" value="1"/>
</dbReference>
<dbReference type="NCBIfam" id="TIGR01414">
    <property type="entry name" value="autotrans_barl"/>
    <property type="match status" value="1"/>
</dbReference>
<dbReference type="PANTHER" id="PTHR12338:SF5">
    <property type="entry name" value="ANTIGEN 43-RELATED"/>
    <property type="match status" value="1"/>
</dbReference>
<dbReference type="Pfam" id="PF03797">
    <property type="entry name" value="Autotransporter"/>
    <property type="match status" value="1"/>
</dbReference>
<dbReference type="InterPro" id="IPR036709">
    <property type="entry name" value="Autotransporte_beta_dom_sf"/>
</dbReference>
<dbReference type="InterPro" id="IPR012332">
    <property type="entry name" value="Autotransporter_pectin_lyase_C"/>
</dbReference>
<dbReference type="Proteomes" id="UP000712947">
    <property type="component" value="Unassembled WGS sequence"/>
</dbReference>
<dbReference type="InterPro" id="IPR011050">
    <property type="entry name" value="Pectin_lyase_fold/virulence"/>
</dbReference>
<evidence type="ECO:0000259" key="3">
    <source>
        <dbReference type="PROSITE" id="PS51208"/>
    </source>
</evidence>
<dbReference type="Pfam" id="PF12951">
    <property type="entry name" value="PATR"/>
    <property type="match status" value="1"/>
</dbReference>
<dbReference type="GO" id="GO:0019867">
    <property type="term" value="C:outer membrane"/>
    <property type="evidence" value="ECO:0007669"/>
    <property type="project" value="InterPro"/>
</dbReference>
<organism evidence="4 5">
    <name type="scientific">Yersinia mollaretii</name>
    <dbReference type="NCBI Taxonomy" id="33060"/>
    <lineage>
        <taxon>Bacteria</taxon>
        <taxon>Pseudomonadati</taxon>
        <taxon>Pseudomonadota</taxon>
        <taxon>Gammaproteobacteria</taxon>
        <taxon>Enterobacterales</taxon>
        <taxon>Yersiniaceae</taxon>
        <taxon>Yersinia</taxon>
    </lineage>
</organism>
<dbReference type="InterPro" id="IPR005546">
    <property type="entry name" value="Autotransporte_beta"/>
</dbReference>
<dbReference type="Gene3D" id="2.160.20.20">
    <property type="match status" value="1"/>
</dbReference>
<reference evidence="4" key="1">
    <citation type="submission" date="2020-03" db="EMBL/GenBank/DDBJ databases">
        <authorList>
            <person name="Kislichkina A."/>
            <person name="Dentovskaya S."/>
            <person name="Shaikhutdinov R."/>
            <person name="Ivanov S."/>
            <person name="Sizova A."/>
            <person name="Solomentsev V."/>
            <person name="Bogun A."/>
        </authorList>
    </citation>
    <scope>NUCLEOTIDE SEQUENCE</scope>
    <source>
        <strain evidence="4">SCPM-O-B-7610</strain>
    </source>
</reference>
<keyword evidence="1 2" id="KW-0732">Signal</keyword>
<evidence type="ECO:0000313" key="5">
    <source>
        <dbReference type="Proteomes" id="UP000712947"/>
    </source>
</evidence>
<dbReference type="InterPro" id="IPR050909">
    <property type="entry name" value="Bact_Autotransporter_VF"/>
</dbReference>
<dbReference type="PROSITE" id="PS51208">
    <property type="entry name" value="AUTOTRANSPORTER"/>
    <property type="match status" value="1"/>
</dbReference>
<evidence type="ECO:0000256" key="2">
    <source>
        <dbReference type="SAM" id="SignalP"/>
    </source>
</evidence>
<dbReference type="SMART" id="SM00869">
    <property type="entry name" value="Autotransporter"/>
    <property type="match status" value="1"/>
</dbReference>
<gene>
    <name evidence="4" type="ORF">HB991_11935</name>
</gene>
<evidence type="ECO:0000313" key="4">
    <source>
        <dbReference type="EMBL" id="NIL23218.1"/>
    </source>
</evidence>
<dbReference type="NCBIfam" id="TIGR02601">
    <property type="entry name" value="autotrns_rpt"/>
    <property type="match status" value="1"/>
</dbReference>
<dbReference type="SUPFAM" id="SSF103515">
    <property type="entry name" value="Autotransporter"/>
    <property type="match status" value="1"/>
</dbReference>
<feature type="chain" id="PRO_5041313312" evidence="2">
    <location>
        <begin position="27"/>
        <end position="1017"/>
    </location>
</feature>
<dbReference type="InterPro" id="IPR013425">
    <property type="entry name" value="Autotrns_rpt"/>
</dbReference>
<dbReference type="InterPro" id="IPR030895">
    <property type="entry name" value="T5SS_PEPC_rpt"/>
</dbReference>
<dbReference type="EMBL" id="JAASAI010000011">
    <property type="protein sequence ID" value="NIL23218.1"/>
    <property type="molecule type" value="Genomic_DNA"/>
</dbReference>
<dbReference type="NCBIfam" id="TIGR04393">
    <property type="entry name" value="rpt_T5SS_PEPC"/>
    <property type="match status" value="7"/>
</dbReference>
<dbReference type="RefSeq" id="WP_167311710.1">
    <property type="nucleotide sequence ID" value="NZ_CAWPGR010000003.1"/>
</dbReference>